<sequence>MADGFDHTPAPSGRPSLAAIRKGDDGLGAPSSPLSSASKPAAFRHHLLKTSGNGPLLVDREAPAPPVGDGTQTDAQDSTVPLEGDDV</sequence>
<feature type="compositionally biased region" description="Low complexity" evidence="1">
    <location>
        <begin position="29"/>
        <end position="41"/>
    </location>
</feature>
<protein>
    <submittedName>
        <fullName evidence="2">Uncharacterized protein</fullName>
    </submittedName>
</protein>
<dbReference type="Proteomes" id="UP000053831">
    <property type="component" value="Unassembled WGS sequence"/>
</dbReference>
<gene>
    <name evidence="2" type="ORF">ESCO_005027</name>
</gene>
<dbReference type="EMBL" id="LGSR01000008">
    <property type="protein sequence ID" value="KOS21609.1"/>
    <property type="molecule type" value="Genomic_DNA"/>
</dbReference>
<accession>A0A0M9VW30</accession>
<proteinExistence type="predicted"/>
<reference evidence="2 3" key="1">
    <citation type="submission" date="2015-07" db="EMBL/GenBank/DDBJ databases">
        <title>The genome of the fungus Escovopsis weberi, a specialized disease agent of ant agriculture.</title>
        <authorList>
            <person name="de Man T.J."/>
            <person name="Stajich J.E."/>
            <person name="Kubicek C.P."/>
            <person name="Chenthamara K."/>
            <person name="Atanasova L."/>
            <person name="Druzhinina I.S."/>
            <person name="Birnbaum S."/>
            <person name="Barribeau S.M."/>
            <person name="Teiling C."/>
            <person name="Suen G."/>
            <person name="Currie C."/>
            <person name="Gerardo N.M."/>
        </authorList>
    </citation>
    <scope>NUCLEOTIDE SEQUENCE [LARGE SCALE GENOMIC DNA]</scope>
</reference>
<keyword evidence="3" id="KW-1185">Reference proteome</keyword>
<feature type="compositionally biased region" description="Polar residues" evidence="1">
    <location>
        <begin position="70"/>
        <end position="79"/>
    </location>
</feature>
<comment type="caution">
    <text evidence="2">The sequence shown here is derived from an EMBL/GenBank/DDBJ whole genome shotgun (WGS) entry which is preliminary data.</text>
</comment>
<feature type="region of interest" description="Disordered" evidence="1">
    <location>
        <begin position="1"/>
        <end position="87"/>
    </location>
</feature>
<dbReference type="AlphaFoldDB" id="A0A0M9VW30"/>
<evidence type="ECO:0000256" key="1">
    <source>
        <dbReference type="SAM" id="MobiDB-lite"/>
    </source>
</evidence>
<evidence type="ECO:0000313" key="2">
    <source>
        <dbReference type="EMBL" id="KOS21609.1"/>
    </source>
</evidence>
<organism evidence="2 3">
    <name type="scientific">Escovopsis weberi</name>
    <dbReference type="NCBI Taxonomy" id="150374"/>
    <lineage>
        <taxon>Eukaryota</taxon>
        <taxon>Fungi</taxon>
        <taxon>Dikarya</taxon>
        <taxon>Ascomycota</taxon>
        <taxon>Pezizomycotina</taxon>
        <taxon>Sordariomycetes</taxon>
        <taxon>Hypocreomycetidae</taxon>
        <taxon>Hypocreales</taxon>
        <taxon>Hypocreaceae</taxon>
        <taxon>Escovopsis</taxon>
    </lineage>
</organism>
<name>A0A0M9VW30_ESCWE</name>
<evidence type="ECO:0000313" key="3">
    <source>
        <dbReference type="Proteomes" id="UP000053831"/>
    </source>
</evidence>